<keyword evidence="2" id="KW-0813">Transport</keyword>
<sequence length="243" mass="27305">MARSTRLEKKLDELIKLDTRTKELIGFIEQLAVDAGEVGHLRTQLDLYQDEVKGYISTMGAILDELQQSKQGSWPGSAASNMRLSAAYNREQLSTLQDSYRKAIFKATRQIETLERSQLVNKPTGRRQADSGAERINEVYENSLELTRDMVACARRLADEVKLGALNAQLLEDSSNQIGSNYAELKDTTGKVSQSVRLTSLARRRRLTSYVLYSLAFAFFFLSAAKIFLHRVPFGSSLLPSFL</sequence>
<reference evidence="8" key="1">
    <citation type="submission" date="2024-06" db="EMBL/GenBank/DDBJ databases">
        <authorList>
            <person name="Liu X."/>
            <person name="Lenzi L."/>
            <person name="Haldenby T S."/>
            <person name="Uol C."/>
        </authorList>
    </citation>
    <scope>NUCLEOTIDE SEQUENCE</scope>
</reference>
<comment type="caution">
    <text evidence="8">The sequence shown here is derived from an EMBL/GenBank/DDBJ whole genome shotgun (WGS) entry which is preliminary data.</text>
</comment>
<evidence type="ECO:0000259" key="7">
    <source>
        <dbReference type="Pfam" id="PF03908"/>
    </source>
</evidence>
<feature type="transmembrane region" description="Helical" evidence="6">
    <location>
        <begin position="210"/>
        <end position="229"/>
    </location>
</feature>
<evidence type="ECO:0000256" key="6">
    <source>
        <dbReference type="SAM" id="Phobius"/>
    </source>
</evidence>
<feature type="domain" description="Sec20 C-terminal" evidence="7">
    <location>
        <begin position="145"/>
        <end position="228"/>
    </location>
</feature>
<evidence type="ECO:0000313" key="8">
    <source>
        <dbReference type="EMBL" id="CAL5133681.1"/>
    </source>
</evidence>
<evidence type="ECO:0000256" key="5">
    <source>
        <dbReference type="ARBA" id="ARBA00023136"/>
    </source>
</evidence>
<proteinExistence type="predicted"/>
<dbReference type="EMBL" id="CAXLJL010000157">
    <property type="protein sequence ID" value="CAL5133681.1"/>
    <property type="molecule type" value="Genomic_DNA"/>
</dbReference>
<organism evidence="8 9">
    <name type="scientific">Calicophoron daubneyi</name>
    <name type="common">Rumen fluke</name>
    <name type="synonym">Paramphistomum daubneyi</name>
    <dbReference type="NCBI Taxonomy" id="300641"/>
    <lineage>
        <taxon>Eukaryota</taxon>
        <taxon>Metazoa</taxon>
        <taxon>Spiralia</taxon>
        <taxon>Lophotrochozoa</taxon>
        <taxon>Platyhelminthes</taxon>
        <taxon>Trematoda</taxon>
        <taxon>Digenea</taxon>
        <taxon>Plagiorchiida</taxon>
        <taxon>Pronocephalata</taxon>
        <taxon>Paramphistomoidea</taxon>
        <taxon>Paramphistomidae</taxon>
        <taxon>Calicophoron</taxon>
    </lineage>
</organism>
<keyword evidence="4 6" id="KW-1133">Transmembrane helix</keyword>
<accession>A0AAV2TBL0</accession>
<evidence type="ECO:0000256" key="1">
    <source>
        <dbReference type="ARBA" id="ARBA00004211"/>
    </source>
</evidence>
<keyword evidence="5 6" id="KW-0472">Membrane</keyword>
<evidence type="ECO:0000313" key="9">
    <source>
        <dbReference type="Proteomes" id="UP001497525"/>
    </source>
</evidence>
<evidence type="ECO:0000256" key="3">
    <source>
        <dbReference type="ARBA" id="ARBA00022692"/>
    </source>
</evidence>
<gene>
    <name evidence="8" type="ORF">CDAUBV1_LOCUS6941</name>
</gene>
<dbReference type="Pfam" id="PF03908">
    <property type="entry name" value="Sec20"/>
    <property type="match status" value="1"/>
</dbReference>
<dbReference type="InterPro" id="IPR056173">
    <property type="entry name" value="Sec20_C"/>
</dbReference>
<protein>
    <recommendedName>
        <fullName evidence="7">Sec20 C-terminal domain-containing protein</fullName>
    </recommendedName>
</protein>
<keyword evidence="3 6" id="KW-0812">Transmembrane</keyword>
<evidence type="ECO:0000256" key="4">
    <source>
        <dbReference type="ARBA" id="ARBA00022989"/>
    </source>
</evidence>
<dbReference type="AlphaFoldDB" id="A0AAV2TBL0"/>
<evidence type="ECO:0000256" key="2">
    <source>
        <dbReference type="ARBA" id="ARBA00022448"/>
    </source>
</evidence>
<dbReference type="Proteomes" id="UP001497525">
    <property type="component" value="Unassembled WGS sequence"/>
</dbReference>
<dbReference type="GO" id="GO:0016020">
    <property type="term" value="C:membrane"/>
    <property type="evidence" value="ECO:0007669"/>
    <property type="project" value="UniProtKB-SubCell"/>
</dbReference>
<name>A0AAV2TBL0_CALDB</name>
<comment type="subcellular location">
    <subcellularLocation>
        <location evidence="1">Membrane</location>
        <topology evidence="1">Single-pass type IV membrane protein</topology>
    </subcellularLocation>
</comment>